<keyword evidence="8" id="KW-0539">Nucleus</keyword>
<evidence type="ECO:0000259" key="10">
    <source>
        <dbReference type="PROSITE" id="PS50888"/>
    </source>
</evidence>
<feature type="region of interest" description="Disordered" evidence="9">
    <location>
        <begin position="1"/>
        <end position="23"/>
    </location>
</feature>
<dbReference type="InterPro" id="IPR011598">
    <property type="entry name" value="bHLH_dom"/>
</dbReference>
<dbReference type="GO" id="GO:0000981">
    <property type="term" value="F:DNA-binding transcription factor activity, RNA polymerase II-specific"/>
    <property type="evidence" value="ECO:0007669"/>
    <property type="project" value="TreeGrafter"/>
</dbReference>
<dbReference type="Proteomes" id="UP000283210">
    <property type="component" value="Chromosome 7"/>
</dbReference>
<protein>
    <recommendedName>
        <fullName evidence="10">BHLH domain-containing protein</fullName>
    </recommendedName>
</protein>
<keyword evidence="3" id="KW-0221">Differentiation</keyword>
<dbReference type="PANTHER" id="PTHR15402:SF2">
    <property type="entry name" value="TRANSCRIPTION FACTOR LIKE 5"/>
    <property type="match status" value="1"/>
</dbReference>
<feature type="domain" description="BHLH" evidence="10">
    <location>
        <begin position="338"/>
        <end position="388"/>
    </location>
</feature>
<dbReference type="GO" id="GO:0030154">
    <property type="term" value="P:cell differentiation"/>
    <property type="evidence" value="ECO:0007669"/>
    <property type="project" value="UniProtKB-KW"/>
</dbReference>
<evidence type="ECO:0000256" key="2">
    <source>
        <dbReference type="ARBA" id="ARBA00022473"/>
    </source>
</evidence>
<evidence type="ECO:0000256" key="9">
    <source>
        <dbReference type="SAM" id="MobiDB-lite"/>
    </source>
</evidence>
<evidence type="ECO:0000313" key="12">
    <source>
        <dbReference type="Proteomes" id="UP000283210"/>
    </source>
</evidence>
<keyword evidence="4" id="KW-0744">Spermatogenesis</keyword>
<reference evidence="11 12" key="2">
    <citation type="submission" date="2019-01" db="EMBL/GenBank/DDBJ databases">
        <title>A chromosome length genome reference of the Java medaka (oryzias javanicus).</title>
        <authorList>
            <person name="Herpin A."/>
            <person name="Takehana Y."/>
            <person name="Naruse K."/>
            <person name="Ansai S."/>
            <person name="Kawaguchi M."/>
        </authorList>
    </citation>
    <scope>NUCLEOTIDE SEQUENCE [LARGE SCALE GENOMIC DNA]</scope>
    <source>
        <strain evidence="11">RS831</strain>
        <tissue evidence="11">Whole body</tissue>
    </source>
</reference>
<dbReference type="PROSITE" id="PS50888">
    <property type="entry name" value="BHLH"/>
    <property type="match status" value="1"/>
</dbReference>
<feature type="compositionally biased region" description="Polar residues" evidence="9">
    <location>
        <begin position="411"/>
        <end position="427"/>
    </location>
</feature>
<evidence type="ECO:0000256" key="4">
    <source>
        <dbReference type="ARBA" id="ARBA00022871"/>
    </source>
</evidence>
<dbReference type="SUPFAM" id="SSF47459">
    <property type="entry name" value="HLH, helix-loop-helix DNA-binding domain"/>
    <property type="match status" value="1"/>
</dbReference>
<dbReference type="Gene3D" id="4.10.280.10">
    <property type="entry name" value="Helix-loop-helix DNA-binding domain"/>
    <property type="match status" value="1"/>
</dbReference>
<dbReference type="PANTHER" id="PTHR15402">
    <property type="entry name" value="TRANSCRIPTION FACTOR-LIKE 5 PROTEIN"/>
    <property type="match status" value="1"/>
</dbReference>
<keyword evidence="2" id="KW-0217">Developmental protein</keyword>
<dbReference type="OMA" id="DIQNVCE"/>
<feature type="region of interest" description="Disordered" evidence="9">
    <location>
        <begin position="201"/>
        <end position="230"/>
    </location>
</feature>
<accession>A0A437D6Z3</accession>
<keyword evidence="7" id="KW-0804">Transcription</keyword>
<evidence type="ECO:0000256" key="8">
    <source>
        <dbReference type="ARBA" id="ARBA00023242"/>
    </source>
</evidence>
<proteinExistence type="predicted"/>
<comment type="subcellular location">
    <subcellularLocation>
        <location evidence="1">Nucleus</location>
    </subcellularLocation>
</comment>
<keyword evidence="6" id="KW-0238">DNA-binding</keyword>
<feature type="compositionally biased region" description="Low complexity" evidence="9">
    <location>
        <begin position="1"/>
        <end position="16"/>
    </location>
</feature>
<evidence type="ECO:0000256" key="7">
    <source>
        <dbReference type="ARBA" id="ARBA00023163"/>
    </source>
</evidence>
<evidence type="ECO:0000256" key="1">
    <source>
        <dbReference type="ARBA" id="ARBA00004123"/>
    </source>
</evidence>
<dbReference type="Pfam" id="PF00010">
    <property type="entry name" value="HLH"/>
    <property type="match status" value="1"/>
</dbReference>
<name>A0A437D6Z3_ORYJA</name>
<dbReference type="EMBL" id="CM012443">
    <property type="protein sequence ID" value="RVE70776.1"/>
    <property type="molecule type" value="Genomic_DNA"/>
</dbReference>
<sequence length="439" mass="48201">MSSLSSSRKTTLASSSAREHASDSVELILTQSGFVTQDQGEILTSDLDLIEMTEAESSDLQNFIRGRTETQAGPAEGPDTRPHPTVVTGKDAANSTAVSPLTSTQAIDLSVSSDDHCLLTSVEKTPVSYGEVPGFVLARVDMEDSPATPLGKLRRSSQKQFSSSARVCLEKRFNSMCPDTTRQPNSHPTLLSSLLTAFQQSAEAEETASNPQRSKLVKPDRENPLVGSSREINPVCGQVLAQTADASIHPGVVIPQSLSFHFYPDPTFPKSVYTSSNPAEEQLLINVEEDVGTPAVHRNNCSSLSSKPSRAVKAVPDSVKEAHSGGRKRARSLLSYSQRRERHNITERERRKRIRLCCDELNTMVPFCDPCTDKVTTLTWTTTFLRYITKKYGDTFKEEFEKLFAHKNEISLKSSSSPDQHPVQQEVNEALDTSLAAEQ</sequence>
<reference evidence="11 12" key="1">
    <citation type="submission" date="2018-11" db="EMBL/GenBank/DDBJ databases">
        <authorList>
            <person name="Lopez-Roques C."/>
            <person name="Donnadieu C."/>
            <person name="Bouchez O."/>
            <person name="Klopp C."/>
            <person name="Cabau C."/>
            <person name="Zahm M."/>
        </authorList>
    </citation>
    <scope>NUCLEOTIDE SEQUENCE [LARGE SCALE GENOMIC DNA]</scope>
    <source>
        <strain evidence="11">RS831</strain>
        <tissue evidence="11">Whole body</tissue>
    </source>
</reference>
<gene>
    <name evidence="11" type="ORF">OJAV_G00067840</name>
</gene>
<dbReference type="AlphaFoldDB" id="A0A437D6Z3"/>
<dbReference type="OrthoDB" id="9946078at2759"/>
<dbReference type="SMART" id="SM00353">
    <property type="entry name" value="HLH"/>
    <property type="match status" value="1"/>
</dbReference>
<keyword evidence="12" id="KW-1185">Reference proteome</keyword>
<dbReference type="InterPro" id="IPR036638">
    <property type="entry name" value="HLH_DNA-bd_sf"/>
</dbReference>
<dbReference type="FunFam" id="4.10.280.10:FF:000057">
    <property type="entry name" value="transcription factor-like 5 protein-like"/>
    <property type="match status" value="1"/>
</dbReference>
<dbReference type="GO" id="GO:0007283">
    <property type="term" value="P:spermatogenesis"/>
    <property type="evidence" value="ECO:0007669"/>
    <property type="project" value="UniProtKB-KW"/>
</dbReference>
<dbReference type="GO" id="GO:0005634">
    <property type="term" value="C:nucleus"/>
    <property type="evidence" value="ECO:0007669"/>
    <property type="project" value="UniProtKB-SubCell"/>
</dbReference>
<feature type="compositionally biased region" description="Polar residues" evidence="9">
    <location>
        <begin position="201"/>
        <end position="213"/>
    </location>
</feature>
<dbReference type="GO" id="GO:0046983">
    <property type="term" value="F:protein dimerization activity"/>
    <property type="evidence" value="ECO:0007669"/>
    <property type="project" value="InterPro"/>
</dbReference>
<feature type="region of interest" description="Disordered" evidence="9">
    <location>
        <begin position="58"/>
        <end position="83"/>
    </location>
</feature>
<evidence type="ECO:0000256" key="3">
    <source>
        <dbReference type="ARBA" id="ARBA00022782"/>
    </source>
</evidence>
<feature type="region of interest" description="Disordered" evidence="9">
    <location>
        <begin position="411"/>
        <end position="439"/>
    </location>
</feature>
<organism evidence="11 12">
    <name type="scientific">Oryzias javanicus</name>
    <name type="common">Javanese ricefish</name>
    <name type="synonym">Aplocheilus javanicus</name>
    <dbReference type="NCBI Taxonomy" id="123683"/>
    <lineage>
        <taxon>Eukaryota</taxon>
        <taxon>Metazoa</taxon>
        <taxon>Chordata</taxon>
        <taxon>Craniata</taxon>
        <taxon>Vertebrata</taxon>
        <taxon>Euteleostomi</taxon>
        <taxon>Actinopterygii</taxon>
        <taxon>Neopterygii</taxon>
        <taxon>Teleostei</taxon>
        <taxon>Neoteleostei</taxon>
        <taxon>Acanthomorphata</taxon>
        <taxon>Ovalentaria</taxon>
        <taxon>Atherinomorphae</taxon>
        <taxon>Beloniformes</taxon>
        <taxon>Adrianichthyidae</taxon>
        <taxon>Oryziinae</taxon>
        <taxon>Oryzias</taxon>
    </lineage>
</organism>
<evidence type="ECO:0000313" key="11">
    <source>
        <dbReference type="EMBL" id="RVE70776.1"/>
    </source>
</evidence>
<keyword evidence="5" id="KW-0805">Transcription regulation</keyword>
<evidence type="ECO:0000256" key="5">
    <source>
        <dbReference type="ARBA" id="ARBA00023015"/>
    </source>
</evidence>
<evidence type="ECO:0000256" key="6">
    <source>
        <dbReference type="ARBA" id="ARBA00023125"/>
    </source>
</evidence>
<dbReference type="GO" id="GO:0000978">
    <property type="term" value="F:RNA polymerase II cis-regulatory region sequence-specific DNA binding"/>
    <property type="evidence" value="ECO:0007669"/>
    <property type="project" value="TreeGrafter"/>
</dbReference>
<dbReference type="InterPro" id="IPR039583">
    <property type="entry name" value="TCFL5/SOLH1/2"/>
</dbReference>